<keyword evidence="3 6" id="KW-0812">Transmembrane</keyword>
<dbReference type="Pfam" id="PF03209">
    <property type="entry name" value="PUCC"/>
    <property type="match status" value="1"/>
</dbReference>
<keyword evidence="4 6" id="KW-1133">Transmembrane helix</keyword>
<dbReference type="Gene3D" id="1.20.1250.20">
    <property type="entry name" value="MFS general substrate transporter like domains"/>
    <property type="match status" value="1"/>
</dbReference>
<dbReference type="InterPro" id="IPR004896">
    <property type="entry name" value="PucC-rel"/>
</dbReference>
<comment type="subcellular location">
    <subcellularLocation>
        <location evidence="1">Membrane</location>
        <topology evidence="1">Multi-pass membrane protein</topology>
    </subcellularLocation>
</comment>
<feature type="transmembrane region" description="Helical" evidence="6">
    <location>
        <begin position="300"/>
        <end position="322"/>
    </location>
</feature>
<dbReference type="PANTHER" id="PTHR23538">
    <property type="entry name" value="44.5 KD BACTERIOCHLOROPHYLL SYNTHASE SUBUNIT"/>
    <property type="match status" value="1"/>
</dbReference>
<dbReference type="SUPFAM" id="SSF103473">
    <property type="entry name" value="MFS general substrate transporter"/>
    <property type="match status" value="1"/>
</dbReference>
<dbReference type="PIRSF" id="PIRSF016565">
    <property type="entry name" value="PucC"/>
    <property type="match status" value="1"/>
</dbReference>
<feature type="transmembrane region" description="Helical" evidence="6">
    <location>
        <begin position="438"/>
        <end position="459"/>
    </location>
</feature>
<keyword evidence="8" id="KW-1185">Reference proteome</keyword>
<evidence type="ECO:0000256" key="2">
    <source>
        <dbReference type="ARBA" id="ARBA00008412"/>
    </source>
</evidence>
<reference evidence="7 8" key="1">
    <citation type="submission" date="2020-03" db="EMBL/GenBank/DDBJ databases">
        <title>Hydrogenophaga sp. nov. isolated from cyanobacterial mat.</title>
        <authorList>
            <person name="Thorat V."/>
            <person name="Kirdat K."/>
            <person name="Tiwarekar B."/>
            <person name="Costa E.D."/>
            <person name="Yadav A."/>
        </authorList>
    </citation>
    <scope>NUCLEOTIDE SEQUENCE [LARGE SCALE GENOMIC DNA]</scope>
    <source>
        <strain evidence="7 8">BA0156</strain>
    </source>
</reference>
<feature type="transmembrane region" description="Helical" evidence="6">
    <location>
        <begin position="394"/>
        <end position="418"/>
    </location>
</feature>
<feature type="transmembrane region" description="Helical" evidence="6">
    <location>
        <begin position="142"/>
        <end position="161"/>
    </location>
</feature>
<evidence type="ECO:0000313" key="7">
    <source>
        <dbReference type="EMBL" id="QIM54600.1"/>
    </source>
</evidence>
<proteinExistence type="inferred from homology"/>
<name>A0A6G8INP6_9BURK</name>
<dbReference type="KEGG" id="hcz:G9Q37_21725"/>
<keyword evidence="5 6" id="KW-0472">Membrane</keyword>
<feature type="transmembrane region" description="Helical" evidence="6">
    <location>
        <begin position="67"/>
        <end position="87"/>
    </location>
</feature>
<dbReference type="AlphaFoldDB" id="A0A6G8INP6"/>
<evidence type="ECO:0000256" key="1">
    <source>
        <dbReference type="ARBA" id="ARBA00004141"/>
    </source>
</evidence>
<dbReference type="InterPro" id="IPR036259">
    <property type="entry name" value="MFS_trans_sf"/>
</dbReference>
<dbReference type="Proteomes" id="UP000503162">
    <property type="component" value="Chromosome"/>
</dbReference>
<feature type="transmembrane region" description="Helical" evidence="6">
    <location>
        <begin position="38"/>
        <end position="55"/>
    </location>
</feature>
<dbReference type="PANTHER" id="PTHR23538:SF1">
    <property type="entry name" value="44.5 KD BACTERIOCHLOROPHYLL SYNTHASE SUBUNIT"/>
    <property type="match status" value="1"/>
</dbReference>
<comment type="similarity">
    <text evidence="2">Belongs to the PucC family.</text>
</comment>
<gene>
    <name evidence="7" type="ORF">G9Q37_21725</name>
</gene>
<evidence type="ECO:0000256" key="4">
    <source>
        <dbReference type="ARBA" id="ARBA00022989"/>
    </source>
</evidence>
<feature type="transmembrane region" description="Helical" evidence="6">
    <location>
        <begin position="334"/>
        <end position="352"/>
    </location>
</feature>
<accession>A0A6G8INP6</accession>
<evidence type="ECO:0000313" key="8">
    <source>
        <dbReference type="Proteomes" id="UP000503162"/>
    </source>
</evidence>
<dbReference type="CDD" id="cd06176">
    <property type="entry name" value="MFS_BCD_PucC-like"/>
    <property type="match status" value="1"/>
</dbReference>
<feature type="transmembrane region" description="Helical" evidence="6">
    <location>
        <begin position="108"/>
        <end position="130"/>
    </location>
</feature>
<feature type="transmembrane region" description="Helical" evidence="6">
    <location>
        <begin position="212"/>
        <end position="233"/>
    </location>
</feature>
<feature type="transmembrane region" description="Helical" evidence="6">
    <location>
        <begin position="182"/>
        <end position="206"/>
    </location>
</feature>
<feature type="transmembrane region" description="Helical" evidence="6">
    <location>
        <begin position="270"/>
        <end position="288"/>
    </location>
</feature>
<dbReference type="GO" id="GO:0016020">
    <property type="term" value="C:membrane"/>
    <property type="evidence" value="ECO:0007669"/>
    <property type="project" value="UniProtKB-SubCell"/>
</dbReference>
<dbReference type="InterPro" id="IPR026036">
    <property type="entry name" value="PucC"/>
</dbReference>
<evidence type="ECO:0000256" key="6">
    <source>
        <dbReference type="SAM" id="Phobius"/>
    </source>
</evidence>
<protein>
    <submittedName>
        <fullName evidence="7">BCD family MFS transporter</fullName>
    </submittedName>
</protein>
<dbReference type="EMBL" id="CP049989">
    <property type="protein sequence ID" value="QIM54600.1"/>
    <property type="molecule type" value="Genomic_DNA"/>
</dbReference>
<evidence type="ECO:0000256" key="5">
    <source>
        <dbReference type="ARBA" id="ARBA00023136"/>
    </source>
</evidence>
<organism evidence="7 8">
    <name type="scientific">Hydrogenophaga crocea</name>
    <dbReference type="NCBI Taxonomy" id="2716225"/>
    <lineage>
        <taxon>Bacteria</taxon>
        <taxon>Pseudomonadati</taxon>
        <taxon>Pseudomonadota</taxon>
        <taxon>Betaproteobacteria</taxon>
        <taxon>Burkholderiales</taxon>
        <taxon>Comamonadaceae</taxon>
        <taxon>Hydrogenophaga</taxon>
    </lineage>
</organism>
<evidence type="ECO:0000256" key="3">
    <source>
        <dbReference type="ARBA" id="ARBA00022692"/>
    </source>
</evidence>
<dbReference type="RefSeq" id="WP_166230782.1">
    <property type="nucleotide sequence ID" value="NZ_CP049989.1"/>
</dbReference>
<feature type="transmembrane region" description="Helical" evidence="6">
    <location>
        <begin position="358"/>
        <end position="382"/>
    </location>
</feature>
<sequence>MNTPAARPPKRPPWWLRLGTRWLPFADAASADLPMGRLLRLSLFQITVGMAMALLNGTLNRVMIVELGVPAWLVAVMVGLPLVFAPLRALMGFRSDHHRSALGWRRVPYIWMGSLLQFGGLAIMPFALLVLSGQGQLAGSQLYGQIGAALAFLLVGAGLHLTQTAGLALATDLAPPASRPRVVALLYVMLLLGMGLSSLAFGALLADYGHIKLIQVIQAAALLTLVLNVVALWKQEARQPQATRAAPGERRPRLREAWQRLLSGGRASRLLVATALGTAGFSMQDVLLEPYGGQVLGLSVGATSLLTAVMAAGALCAFGWASRWLRRGGNEHRIASFGCLFGVAGLSAVIFAEPLHATVLFAAGTFAIGLGGGLFSVATLVAAMGLQSREHNGLALGVWGAVQATAAGLAVAGGGALRDTVSALAQQGLLGSALGTPAVGYSFVYHLEIALLFATLVAVGPLVRRGPAPAPDAREPLGLAELPG</sequence>